<dbReference type="PANTHER" id="PTHR39583">
    <property type="entry name" value="TYPE II SECRETION SYSTEM PROTEIN J-RELATED"/>
    <property type="match status" value="1"/>
</dbReference>
<dbReference type="NCBIfam" id="TIGR02532">
    <property type="entry name" value="IV_pilin_GFxxxE"/>
    <property type="match status" value="1"/>
</dbReference>
<keyword evidence="2" id="KW-1003">Cell membrane</keyword>
<evidence type="ECO:0000256" key="5">
    <source>
        <dbReference type="ARBA" id="ARBA00022692"/>
    </source>
</evidence>
<evidence type="ECO:0000256" key="3">
    <source>
        <dbReference type="ARBA" id="ARBA00022481"/>
    </source>
</evidence>
<evidence type="ECO:0000256" key="9">
    <source>
        <dbReference type="SAM" id="Phobius"/>
    </source>
</evidence>
<dbReference type="InterPro" id="IPR051621">
    <property type="entry name" value="T2SS_protein_J"/>
</dbReference>
<keyword evidence="7 9" id="KW-0472">Membrane</keyword>
<keyword evidence="4" id="KW-0997">Cell inner membrane</keyword>
<evidence type="ECO:0000256" key="1">
    <source>
        <dbReference type="ARBA" id="ARBA00004377"/>
    </source>
</evidence>
<accession>A0A6S7A0B1</accession>
<feature type="region of interest" description="Disordered" evidence="8">
    <location>
        <begin position="67"/>
        <end position="97"/>
    </location>
</feature>
<dbReference type="Proteomes" id="UP000494111">
    <property type="component" value="Unassembled WGS sequence"/>
</dbReference>
<dbReference type="GO" id="GO:0015628">
    <property type="term" value="P:protein secretion by the type II secretion system"/>
    <property type="evidence" value="ECO:0007669"/>
    <property type="project" value="TreeGrafter"/>
</dbReference>
<feature type="transmembrane region" description="Helical" evidence="9">
    <location>
        <begin position="7"/>
        <end position="31"/>
    </location>
</feature>
<keyword evidence="5 9" id="KW-0812">Transmembrane</keyword>
<dbReference type="SUPFAM" id="SSF54523">
    <property type="entry name" value="Pili subunits"/>
    <property type="match status" value="1"/>
</dbReference>
<evidence type="ECO:0000256" key="6">
    <source>
        <dbReference type="ARBA" id="ARBA00022989"/>
    </source>
</evidence>
<evidence type="ECO:0008006" key="12">
    <source>
        <dbReference type="Google" id="ProtNLM"/>
    </source>
</evidence>
<dbReference type="Pfam" id="PF07963">
    <property type="entry name" value="N_methyl"/>
    <property type="match status" value="1"/>
</dbReference>
<evidence type="ECO:0000313" key="10">
    <source>
        <dbReference type="EMBL" id="CAB3705832.1"/>
    </source>
</evidence>
<dbReference type="InterPro" id="IPR012902">
    <property type="entry name" value="N_methyl_site"/>
</dbReference>
<keyword evidence="3" id="KW-0488">Methylation</keyword>
<evidence type="ECO:0000313" key="11">
    <source>
        <dbReference type="Proteomes" id="UP000494111"/>
    </source>
</evidence>
<dbReference type="PANTHER" id="PTHR39583:SF2">
    <property type="entry name" value="TYPE II SECRETION SYSTEM PROTEIN J"/>
    <property type="match status" value="1"/>
</dbReference>
<gene>
    <name evidence="10" type="ORF">LMG3458_02917</name>
</gene>
<evidence type="ECO:0000256" key="8">
    <source>
        <dbReference type="SAM" id="MobiDB-lite"/>
    </source>
</evidence>
<evidence type="ECO:0000256" key="7">
    <source>
        <dbReference type="ARBA" id="ARBA00023136"/>
    </source>
</evidence>
<evidence type="ECO:0000256" key="2">
    <source>
        <dbReference type="ARBA" id="ARBA00022475"/>
    </source>
</evidence>
<dbReference type="RefSeq" id="WP_175193046.1">
    <property type="nucleotide sequence ID" value="NZ_CADIJO010000009.1"/>
</dbReference>
<keyword evidence="6 9" id="KW-1133">Transmembrane helix</keyword>
<proteinExistence type="predicted"/>
<dbReference type="InterPro" id="IPR045584">
    <property type="entry name" value="Pilin-like"/>
</dbReference>
<dbReference type="PROSITE" id="PS00409">
    <property type="entry name" value="PROKAR_NTER_METHYL"/>
    <property type="match status" value="1"/>
</dbReference>
<evidence type="ECO:0000256" key="4">
    <source>
        <dbReference type="ARBA" id="ARBA00022519"/>
    </source>
</evidence>
<comment type="subcellular location">
    <subcellularLocation>
        <location evidence="1">Cell inner membrane</location>
        <topology evidence="1">Single-pass membrane protein</topology>
    </subcellularLocation>
</comment>
<sequence>MTARQQGFTLIEVIIAIMIMAIISLISWRAIDSVALTSRKLDQHTDEAMALHRAFDQFERDIGARSVADAPQQAPPPTAWTAPPQTPASGAQAAEDTEPPVVLPQLLPDAIAVSGMKTPTPRIDILRGAPGQPDARQRVVWERRGNALLRIAGPPTDAYPIAGPPPDAGTLVLDNLLDVSLRAWAPGRGWVTLPGQGEQPATALELVISRGVLGQTPLRYRRVFLLH</sequence>
<name>A0A6S7A0B1_9BURK</name>
<reference evidence="10 11" key="1">
    <citation type="submission" date="2020-04" db="EMBL/GenBank/DDBJ databases">
        <authorList>
            <person name="De Canck E."/>
        </authorList>
    </citation>
    <scope>NUCLEOTIDE SEQUENCE [LARGE SCALE GENOMIC DNA]</scope>
    <source>
        <strain evidence="10 11">LMG 3458</strain>
    </source>
</reference>
<dbReference type="EMBL" id="CADIJO010000009">
    <property type="protein sequence ID" value="CAB3705832.1"/>
    <property type="molecule type" value="Genomic_DNA"/>
</dbReference>
<protein>
    <recommendedName>
        <fullName evidence="12">Type II secretion system protein J</fullName>
    </recommendedName>
</protein>
<dbReference type="GO" id="GO:0005886">
    <property type="term" value="C:plasma membrane"/>
    <property type="evidence" value="ECO:0007669"/>
    <property type="project" value="UniProtKB-SubCell"/>
</dbReference>
<organism evidence="10 11">
    <name type="scientific">Achromobacter deleyi</name>
    <dbReference type="NCBI Taxonomy" id="1353891"/>
    <lineage>
        <taxon>Bacteria</taxon>
        <taxon>Pseudomonadati</taxon>
        <taxon>Pseudomonadota</taxon>
        <taxon>Betaproteobacteria</taxon>
        <taxon>Burkholderiales</taxon>
        <taxon>Alcaligenaceae</taxon>
        <taxon>Achromobacter</taxon>
    </lineage>
</organism>
<dbReference type="AlphaFoldDB" id="A0A6S7A0B1"/>